<reference evidence="4 5" key="1">
    <citation type="submission" date="2021-06" db="EMBL/GenBank/DDBJ databases">
        <title>Rhodobacteraceae bacterium strain HSP-20.</title>
        <authorList>
            <person name="Chen W.-M."/>
        </authorList>
    </citation>
    <scope>NUCLEOTIDE SEQUENCE [LARGE SCALE GENOMIC DNA]</scope>
    <source>
        <strain evidence="4 5">HSP-20</strain>
    </source>
</reference>
<evidence type="ECO:0000313" key="4">
    <source>
        <dbReference type="EMBL" id="MBU9698325.1"/>
    </source>
</evidence>
<keyword evidence="2" id="KW-1133">Transmembrane helix</keyword>
<proteinExistence type="predicted"/>
<gene>
    <name evidence="4" type="ORF">GU927_010755</name>
</gene>
<dbReference type="Pfam" id="PF05036">
    <property type="entry name" value="SPOR"/>
    <property type="match status" value="1"/>
</dbReference>
<evidence type="ECO:0000259" key="3">
    <source>
        <dbReference type="PROSITE" id="PS51724"/>
    </source>
</evidence>
<evidence type="ECO:0000313" key="5">
    <source>
        <dbReference type="Proteomes" id="UP000731907"/>
    </source>
</evidence>
<organism evidence="4 5">
    <name type="scientific">Paragemmobacter amnigenus</name>
    <dbReference type="NCBI Taxonomy" id="2852097"/>
    <lineage>
        <taxon>Bacteria</taxon>
        <taxon>Pseudomonadati</taxon>
        <taxon>Pseudomonadota</taxon>
        <taxon>Alphaproteobacteria</taxon>
        <taxon>Rhodobacterales</taxon>
        <taxon>Paracoccaceae</taxon>
        <taxon>Paragemmobacter</taxon>
    </lineage>
</organism>
<dbReference type="Gene3D" id="3.30.70.1070">
    <property type="entry name" value="Sporulation related repeat"/>
    <property type="match status" value="1"/>
</dbReference>
<feature type="transmembrane region" description="Helical" evidence="2">
    <location>
        <begin position="29"/>
        <end position="50"/>
    </location>
</feature>
<dbReference type="EMBL" id="JAAATX020000007">
    <property type="protein sequence ID" value="MBU9698325.1"/>
    <property type="molecule type" value="Genomic_DNA"/>
</dbReference>
<comment type="caution">
    <text evidence="4">The sequence shown here is derived from an EMBL/GenBank/DDBJ whole genome shotgun (WGS) entry which is preliminary data.</text>
</comment>
<dbReference type="PROSITE" id="PS51724">
    <property type="entry name" value="SPOR"/>
    <property type="match status" value="1"/>
</dbReference>
<keyword evidence="2" id="KW-0812">Transmembrane</keyword>
<dbReference type="Proteomes" id="UP000731907">
    <property type="component" value="Unassembled WGS sequence"/>
</dbReference>
<keyword evidence="2" id="KW-0472">Membrane</keyword>
<sequence>MADVDFDDFDGAYGSGWQDPLARSRVARVVHLAGAVCSVAIVLGVIFWGYRIAVRDVHGVPVIQAMSGPMRIAPENPGGEVADHQGLAVNTVAALGTAAPPPDRLVLAPRPVELSYEDAPGLALEGALPAMPEAAVAASGVLSLAAPDLAEPVLQAPAETTGPDPDAVALALAEALAEPVPEAPLTDDGVDLAAADTTAIRPRARPGSEGGAAAPVSLSEPEAQPAVMAEIDPSMIPAGTRLVQLGAFDSAEQARAEWLKLGNQFGPLLDGKALVVQAAESGGRTFFRLRAHGFADEVDARGFCTQILAQNASCIPVEQR</sequence>
<accession>A0ABS6J7I6</accession>
<dbReference type="RefSeq" id="WP_161762455.1">
    <property type="nucleotide sequence ID" value="NZ_JAAATX020000007.1"/>
</dbReference>
<feature type="region of interest" description="Disordered" evidence="1">
    <location>
        <begin position="199"/>
        <end position="221"/>
    </location>
</feature>
<feature type="domain" description="SPOR" evidence="3">
    <location>
        <begin position="235"/>
        <end position="320"/>
    </location>
</feature>
<dbReference type="InterPro" id="IPR007730">
    <property type="entry name" value="SPOR-like_dom"/>
</dbReference>
<name>A0ABS6J7I6_9RHOB</name>
<protein>
    <submittedName>
        <fullName evidence="4">SPOR domain-containing protein</fullName>
    </submittedName>
</protein>
<dbReference type="InterPro" id="IPR036680">
    <property type="entry name" value="SPOR-like_sf"/>
</dbReference>
<evidence type="ECO:0000256" key="1">
    <source>
        <dbReference type="SAM" id="MobiDB-lite"/>
    </source>
</evidence>
<evidence type="ECO:0000256" key="2">
    <source>
        <dbReference type="SAM" id="Phobius"/>
    </source>
</evidence>
<keyword evidence="5" id="KW-1185">Reference proteome</keyword>